<dbReference type="GO" id="GO:0005886">
    <property type="term" value="C:plasma membrane"/>
    <property type="evidence" value="ECO:0007669"/>
    <property type="project" value="UniProtKB-SubCell"/>
</dbReference>
<evidence type="ECO:0000313" key="9">
    <source>
        <dbReference type="Proteomes" id="UP000439983"/>
    </source>
</evidence>
<name>A0A6N7LGC7_SINTE</name>
<comment type="similarity">
    <text evidence="2">Belongs to the FliQ/MopD/SpaQ family.</text>
</comment>
<dbReference type="Proteomes" id="UP000439983">
    <property type="component" value="Unassembled WGS sequence"/>
</dbReference>
<feature type="transmembrane region" description="Helical" evidence="7">
    <location>
        <begin position="17"/>
        <end position="41"/>
    </location>
</feature>
<dbReference type="EMBL" id="WITC01000060">
    <property type="protein sequence ID" value="MQX16269.1"/>
    <property type="molecule type" value="Genomic_DNA"/>
</dbReference>
<evidence type="ECO:0000256" key="6">
    <source>
        <dbReference type="ARBA" id="ARBA00023136"/>
    </source>
</evidence>
<dbReference type="PRINTS" id="PR00952">
    <property type="entry name" value="TYPE3IMQPROT"/>
</dbReference>
<proteinExistence type="inferred from homology"/>
<gene>
    <name evidence="8" type="ORF">GHK62_16280</name>
</gene>
<dbReference type="AlphaFoldDB" id="A0A6N7LGC7"/>
<evidence type="ECO:0000313" key="8">
    <source>
        <dbReference type="EMBL" id="MQX16269.1"/>
    </source>
</evidence>
<reference evidence="8 9" key="1">
    <citation type="journal article" date="2013" name="Genome Biol.">
        <title>Comparative genomics of the core and accessory genomes of 48 Sinorhizobium strains comprising five genospecies.</title>
        <authorList>
            <person name="Sugawara M."/>
            <person name="Epstein B."/>
            <person name="Badgley B.D."/>
            <person name="Unno T."/>
            <person name="Xu L."/>
            <person name="Reese J."/>
            <person name="Gyaneshwar P."/>
            <person name="Denny R."/>
            <person name="Mudge J."/>
            <person name="Bharti A.K."/>
            <person name="Farmer A.D."/>
            <person name="May G.D."/>
            <person name="Woodward J.E."/>
            <person name="Medigue C."/>
            <person name="Vallenet D."/>
            <person name="Lajus A."/>
            <person name="Rouy Z."/>
            <person name="Martinez-Vaz B."/>
            <person name="Tiffin P."/>
            <person name="Young N.D."/>
            <person name="Sadowsky M.J."/>
        </authorList>
    </citation>
    <scope>NUCLEOTIDE SEQUENCE [LARGE SCALE GENOMIC DNA]</scope>
    <source>
        <strain evidence="8 9">USDA4894</strain>
    </source>
</reference>
<organism evidence="8 9">
    <name type="scientific">Sinorhizobium terangae</name>
    <dbReference type="NCBI Taxonomy" id="110322"/>
    <lineage>
        <taxon>Bacteria</taxon>
        <taxon>Pseudomonadati</taxon>
        <taxon>Pseudomonadota</taxon>
        <taxon>Alphaproteobacteria</taxon>
        <taxon>Hyphomicrobiales</taxon>
        <taxon>Rhizobiaceae</taxon>
        <taxon>Sinorhizobium/Ensifer group</taxon>
        <taxon>Sinorhizobium</taxon>
    </lineage>
</organism>
<comment type="subcellular location">
    <subcellularLocation>
        <location evidence="1">Cell membrane</location>
        <topology evidence="1">Multi-pass membrane protein</topology>
    </subcellularLocation>
</comment>
<dbReference type="InterPro" id="IPR002191">
    <property type="entry name" value="Bac_export_3"/>
</dbReference>
<comment type="caution">
    <text evidence="8">The sequence shown here is derived from an EMBL/GenBank/DDBJ whole genome shotgun (WGS) entry which is preliminary data.</text>
</comment>
<keyword evidence="9" id="KW-1185">Reference proteome</keyword>
<keyword evidence="5 7" id="KW-1133">Transmembrane helix</keyword>
<keyword evidence="3" id="KW-1003">Cell membrane</keyword>
<evidence type="ECO:0000256" key="2">
    <source>
        <dbReference type="ARBA" id="ARBA00006156"/>
    </source>
</evidence>
<dbReference type="RefSeq" id="WP_184108954.1">
    <property type="nucleotide sequence ID" value="NZ_JACIGA010000018.1"/>
</dbReference>
<evidence type="ECO:0000256" key="7">
    <source>
        <dbReference type="SAM" id="Phobius"/>
    </source>
</evidence>
<evidence type="ECO:0000256" key="3">
    <source>
        <dbReference type="ARBA" id="ARBA00022475"/>
    </source>
</evidence>
<keyword evidence="6 7" id="KW-0472">Membrane</keyword>
<keyword evidence="4 7" id="KW-0812">Transmembrane</keyword>
<evidence type="ECO:0000256" key="1">
    <source>
        <dbReference type="ARBA" id="ARBA00004651"/>
    </source>
</evidence>
<sequence length="91" mass="9751">MTEASIVTHLSQSLVVFMIWVLPPLVAAMVVGLSISIIQAATQIQDETLHLTIKLLVIVAVISLFAPVLTAPLIDLADQIFTEFPANTPGE</sequence>
<feature type="transmembrane region" description="Helical" evidence="7">
    <location>
        <begin position="53"/>
        <end position="74"/>
    </location>
</feature>
<dbReference type="PANTHER" id="PTHR34040:SF7">
    <property type="entry name" value="SURFACE PRESENTATION OF ANTIGENS PROTEIN SPAQ"/>
    <property type="match status" value="1"/>
</dbReference>
<dbReference type="Pfam" id="PF01313">
    <property type="entry name" value="Bac_export_3"/>
    <property type="match status" value="1"/>
</dbReference>
<evidence type="ECO:0000256" key="5">
    <source>
        <dbReference type="ARBA" id="ARBA00022989"/>
    </source>
</evidence>
<accession>A0A6N7LGC7</accession>
<dbReference type="GO" id="GO:0009306">
    <property type="term" value="P:protein secretion"/>
    <property type="evidence" value="ECO:0007669"/>
    <property type="project" value="InterPro"/>
</dbReference>
<evidence type="ECO:0000256" key="4">
    <source>
        <dbReference type="ARBA" id="ARBA00022692"/>
    </source>
</evidence>
<dbReference type="PANTHER" id="PTHR34040">
    <property type="entry name" value="FLAGELLAR BIOSYNTHETIC PROTEIN FLIQ"/>
    <property type="match status" value="1"/>
</dbReference>
<protein>
    <submittedName>
        <fullName evidence="8">EscS/YscS/HrcS family type III secretion system export apparatus protein</fullName>
    </submittedName>
</protein>